<keyword evidence="1" id="KW-1185">Reference proteome</keyword>
<name>A0A7E4V413_PANRE</name>
<dbReference type="AlphaFoldDB" id="A0A7E4V413"/>
<organism evidence="1 2">
    <name type="scientific">Panagrellus redivivus</name>
    <name type="common">Microworm</name>
    <dbReference type="NCBI Taxonomy" id="6233"/>
    <lineage>
        <taxon>Eukaryota</taxon>
        <taxon>Metazoa</taxon>
        <taxon>Ecdysozoa</taxon>
        <taxon>Nematoda</taxon>
        <taxon>Chromadorea</taxon>
        <taxon>Rhabditida</taxon>
        <taxon>Tylenchina</taxon>
        <taxon>Panagrolaimomorpha</taxon>
        <taxon>Panagrolaimoidea</taxon>
        <taxon>Panagrolaimidae</taxon>
        <taxon>Panagrellus</taxon>
    </lineage>
</organism>
<dbReference type="WBParaSite" id="Pan_g15823.t1">
    <property type="protein sequence ID" value="Pan_g15823.t1"/>
    <property type="gene ID" value="Pan_g15823"/>
</dbReference>
<protein>
    <submittedName>
        <fullName evidence="2">Transposase</fullName>
    </submittedName>
</protein>
<evidence type="ECO:0000313" key="2">
    <source>
        <dbReference type="WBParaSite" id="Pan_g15823.t1"/>
    </source>
</evidence>
<accession>A0A7E4V413</accession>
<reference evidence="1" key="1">
    <citation type="journal article" date="2013" name="Genetics">
        <title>The draft genome and transcriptome of Panagrellus redivivus are shaped by the harsh demands of a free-living lifestyle.</title>
        <authorList>
            <person name="Srinivasan J."/>
            <person name="Dillman A.R."/>
            <person name="Macchietto M.G."/>
            <person name="Heikkinen L."/>
            <person name="Lakso M."/>
            <person name="Fracchia K.M."/>
            <person name="Antoshechkin I."/>
            <person name="Mortazavi A."/>
            <person name="Wong G."/>
            <person name="Sternberg P.W."/>
        </authorList>
    </citation>
    <scope>NUCLEOTIDE SEQUENCE [LARGE SCALE GENOMIC DNA]</scope>
    <source>
        <strain evidence="1">MT8872</strain>
    </source>
</reference>
<reference evidence="2" key="2">
    <citation type="submission" date="2020-10" db="UniProtKB">
        <authorList>
            <consortium name="WormBaseParasite"/>
        </authorList>
    </citation>
    <scope>IDENTIFICATION</scope>
</reference>
<evidence type="ECO:0000313" key="1">
    <source>
        <dbReference type="Proteomes" id="UP000492821"/>
    </source>
</evidence>
<dbReference type="Proteomes" id="UP000492821">
    <property type="component" value="Unassembled WGS sequence"/>
</dbReference>
<proteinExistence type="predicted"/>
<sequence>MGVTKLKSDYETVRYQCLFIDAHFNASAKNVTYTRVRLVEEQLFVALNTLLVELPESLRPTKVIRPKVLSKSATSS</sequence>